<keyword evidence="3 6" id="KW-0489">Methyltransferase</keyword>
<keyword evidence="1 6" id="KW-0963">Cytoplasm</keyword>
<dbReference type="AlphaFoldDB" id="A0A0D6PDF2"/>
<dbReference type="PIRSF" id="PIRSF003078">
    <property type="entry name" value="GidB"/>
    <property type="match status" value="1"/>
</dbReference>
<keyword evidence="4 6" id="KW-0808">Transferase</keyword>
<evidence type="ECO:0000256" key="1">
    <source>
        <dbReference type="ARBA" id="ARBA00022490"/>
    </source>
</evidence>
<comment type="function">
    <text evidence="6">Specifically methylates the N7 position of guanine in position 527 of 16S rRNA.</text>
</comment>
<dbReference type="PANTHER" id="PTHR31760:SF0">
    <property type="entry name" value="S-ADENOSYL-L-METHIONINE-DEPENDENT METHYLTRANSFERASES SUPERFAMILY PROTEIN"/>
    <property type="match status" value="1"/>
</dbReference>
<dbReference type="OrthoDB" id="9808773at2"/>
<feature type="binding site" evidence="6">
    <location>
        <position position="120"/>
    </location>
    <ligand>
        <name>S-adenosyl-L-methionine</name>
        <dbReference type="ChEBI" id="CHEBI:59789"/>
    </ligand>
</feature>
<dbReference type="PANTHER" id="PTHR31760">
    <property type="entry name" value="S-ADENOSYL-L-METHIONINE-DEPENDENT METHYLTRANSFERASES SUPERFAMILY PROTEIN"/>
    <property type="match status" value="1"/>
</dbReference>
<dbReference type="Pfam" id="PF02527">
    <property type="entry name" value="GidB"/>
    <property type="match status" value="1"/>
</dbReference>
<accession>A0A0D6PDF2</accession>
<name>A0A0D6PDF2_9PROT</name>
<evidence type="ECO:0000256" key="6">
    <source>
        <dbReference type="HAMAP-Rule" id="MF_00074"/>
    </source>
</evidence>
<comment type="caution">
    <text evidence="7">The sequence shown here is derived from an EMBL/GenBank/DDBJ whole genome shotgun (WGS) entry which is preliminary data.</text>
</comment>
<dbReference type="NCBIfam" id="TIGR00138">
    <property type="entry name" value="rsmG_gidB"/>
    <property type="match status" value="1"/>
</dbReference>
<dbReference type="GO" id="GO:0070043">
    <property type="term" value="F:rRNA (guanine-N7-)-methyltransferase activity"/>
    <property type="evidence" value="ECO:0007669"/>
    <property type="project" value="UniProtKB-UniRule"/>
</dbReference>
<keyword evidence="8" id="KW-1185">Reference proteome</keyword>
<keyword evidence="5 6" id="KW-0949">S-adenosyl-L-methionine</keyword>
<dbReference type="Proteomes" id="UP000032668">
    <property type="component" value="Unassembled WGS sequence"/>
</dbReference>
<evidence type="ECO:0000256" key="5">
    <source>
        <dbReference type="ARBA" id="ARBA00022691"/>
    </source>
</evidence>
<protein>
    <recommendedName>
        <fullName evidence="6">Ribosomal RNA small subunit methyltransferase G</fullName>
        <ecNumber evidence="6">2.1.1.170</ecNumber>
    </recommendedName>
    <alternativeName>
        <fullName evidence="6">16S rRNA 7-methylguanosine methyltransferase</fullName>
        <shortName evidence="6">16S rRNA m7G methyltransferase</shortName>
    </alternativeName>
</protein>
<comment type="caution">
    <text evidence="6">Lacks conserved residue(s) required for the propagation of feature annotation.</text>
</comment>
<dbReference type="InterPro" id="IPR003682">
    <property type="entry name" value="rRNA_ssu_MeTfrase_G"/>
</dbReference>
<keyword evidence="2 6" id="KW-0698">rRNA processing</keyword>
<dbReference type="InterPro" id="IPR029063">
    <property type="entry name" value="SAM-dependent_MTases_sf"/>
</dbReference>
<dbReference type="EC" id="2.1.1.170" evidence="6"/>
<dbReference type="RefSeq" id="WP_048878117.1">
    <property type="nucleotide sequence ID" value="NZ_BANC01000025.1"/>
</dbReference>
<feature type="binding site" evidence="6">
    <location>
        <position position="62"/>
    </location>
    <ligand>
        <name>S-adenosyl-L-methionine</name>
        <dbReference type="ChEBI" id="CHEBI:59789"/>
    </ligand>
</feature>
<feature type="binding site" evidence="6">
    <location>
        <begin position="106"/>
        <end position="107"/>
    </location>
    <ligand>
        <name>S-adenosyl-L-methionine</name>
        <dbReference type="ChEBI" id="CHEBI:59789"/>
    </ligand>
</feature>
<evidence type="ECO:0000256" key="2">
    <source>
        <dbReference type="ARBA" id="ARBA00022552"/>
    </source>
</evidence>
<evidence type="ECO:0000256" key="4">
    <source>
        <dbReference type="ARBA" id="ARBA00022679"/>
    </source>
</evidence>
<evidence type="ECO:0000313" key="7">
    <source>
        <dbReference type="EMBL" id="GAN79682.1"/>
    </source>
</evidence>
<reference evidence="7 8" key="1">
    <citation type="submission" date="2012-11" db="EMBL/GenBank/DDBJ databases">
        <title>Whole genome sequence of Acidocella aminolytica 101 = DSM 11237.</title>
        <authorList>
            <person name="Azuma Y."/>
            <person name="Higashiura N."/>
            <person name="Hirakawa H."/>
            <person name="Matsushita K."/>
        </authorList>
    </citation>
    <scope>NUCLEOTIDE SEQUENCE [LARGE SCALE GENOMIC DNA]</scope>
    <source>
        <strain evidence="8">101 / DSM 11237</strain>
    </source>
</reference>
<dbReference type="GO" id="GO:0005829">
    <property type="term" value="C:cytosol"/>
    <property type="evidence" value="ECO:0007669"/>
    <property type="project" value="TreeGrafter"/>
</dbReference>
<dbReference type="HAMAP" id="MF_00074">
    <property type="entry name" value="16SrRNA_methyltr_G"/>
    <property type="match status" value="1"/>
</dbReference>
<dbReference type="Gene3D" id="3.40.50.150">
    <property type="entry name" value="Vaccinia Virus protein VP39"/>
    <property type="match status" value="1"/>
</dbReference>
<dbReference type="STRING" id="1120923.SAMN02746095_01941"/>
<dbReference type="SUPFAM" id="SSF53335">
    <property type="entry name" value="S-adenosyl-L-methionine-dependent methyltransferases"/>
    <property type="match status" value="1"/>
</dbReference>
<sequence length="190" mass="20485">MNEEKLRDFAALVLKWSPKINLVSKADLNHIWQRHVQDSLRLLPYIPKDTPGAIDLGSGAGFPGLILCIATGIPFELIESDARKAAFLMEAARQTGAPAKIHNCRIESAPVQPAPLITARALAPLEKLLGLAAPLLTPEGFCLFPKGKGVDTELTLASSLWHMDAERLSAPAWGESCILKVSQIRYAGAA</sequence>
<evidence type="ECO:0000256" key="3">
    <source>
        <dbReference type="ARBA" id="ARBA00022603"/>
    </source>
</evidence>
<gene>
    <name evidence="6" type="primary">rsmG</name>
    <name evidence="7" type="ORF">Aam_025_070</name>
</gene>
<evidence type="ECO:0000313" key="8">
    <source>
        <dbReference type="Proteomes" id="UP000032668"/>
    </source>
</evidence>
<proteinExistence type="inferred from homology"/>
<comment type="similarity">
    <text evidence="6">Belongs to the methyltransferase superfamily. RNA methyltransferase RsmG family.</text>
</comment>
<dbReference type="EMBL" id="BANC01000025">
    <property type="protein sequence ID" value="GAN79682.1"/>
    <property type="molecule type" value="Genomic_DNA"/>
</dbReference>
<organism evidence="7 8">
    <name type="scientific">Acidocella aminolytica 101 = DSM 11237</name>
    <dbReference type="NCBI Taxonomy" id="1120923"/>
    <lineage>
        <taxon>Bacteria</taxon>
        <taxon>Pseudomonadati</taxon>
        <taxon>Pseudomonadota</taxon>
        <taxon>Alphaproteobacteria</taxon>
        <taxon>Acetobacterales</taxon>
        <taxon>Acidocellaceae</taxon>
        <taxon>Acidocella</taxon>
    </lineage>
</organism>
<comment type="subcellular location">
    <subcellularLocation>
        <location evidence="6">Cytoplasm</location>
    </subcellularLocation>
</comment>
<feature type="binding site" evidence="6">
    <location>
        <position position="57"/>
    </location>
    <ligand>
        <name>S-adenosyl-L-methionine</name>
        <dbReference type="ChEBI" id="CHEBI:59789"/>
    </ligand>
</feature>
<comment type="catalytic activity">
    <reaction evidence="6">
        <text>guanosine(527) in 16S rRNA + S-adenosyl-L-methionine = N(7)-methylguanosine(527) in 16S rRNA + S-adenosyl-L-homocysteine</text>
        <dbReference type="Rhea" id="RHEA:42732"/>
        <dbReference type="Rhea" id="RHEA-COMP:10209"/>
        <dbReference type="Rhea" id="RHEA-COMP:10210"/>
        <dbReference type="ChEBI" id="CHEBI:57856"/>
        <dbReference type="ChEBI" id="CHEBI:59789"/>
        <dbReference type="ChEBI" id="CHEBI:74269"/>
        <dbReference type="ChEBI" id="CHEBI:74480"/>
        <dbReference type="EC" id="2.1.1.170"/>
    </reaction>
</comment>